<proteinExistence type="predicted"/>
<evidence type="ECO:0000313" key="1">
    <source>
        <dbReference type="EMBL" id="VFS49368.1"/>
    </source>
</evidence>
<evidence type="ECO:0000313" key="2">
    <source>
        <dbReference type="Proteomes" id="UP000373449"/>
    </source>
</evidence>
<dbReference type="AlphaFoldDB" id="A0A484ZN39"/>
<keyword evidence="1" id="KW-0540">Nuclease</keyword>
<name>A0A484ZN39_9GAMM</name>
<dbReference type="Gene3D" id="1.20.120.920">
    <property type="entry name" value="CRISPR-associated endonuclease Cas1, C-terminal domain"/>
    <property type="match status" value="1"/>
</dbReference>
<dbReference type="InterPro" id="IPR042206">
    <property type="entry name" value="CRISPR-assoc_Cas1_C"/>
</dbReference>
<dbReference type="GO" id="GO:0004519">
    <property type="term" value="F:endonuclease activity"/>
    <property type="evidence" value="ECO:0007669"/>
    <property type="project" value="UniProtKB-KW"/>
</dbReference>
<dbReference type="EMBL" id="CAADJA010000002">
    <property type="protein sequence ID" value="VFS49368.1"/>
    <property type="molecule type" value="Genomic_DNA"/>
</dbReference>
<dbReference type="Proteomes" id="UP000373449">
    <property type="component" value="Unassembled WGS sequence"/>
</dbReference>
<keyword evidence="1" id="KW-0255">Endonuclease</keyword>
<sequence length="120" mass="13363">MVFATERIPANGIFTALDAFLVDDEKRLAAAKLLQQARLTLIGLCWPKHADFDIDNHGLATLLKKYSDEVALAPDITHLLTQEARLTKTLYALAVKAVKYGESPERKAVVAIRLMVSRSW</sequence>
<keyword evidence="1" id="KW-0378">Hydrolase</keyword>
<reference evidence="1 2" key="1">
    <citation type="submission" date="2019-03" db="EMBL/GenBank/DDBJ databases">
        <authorList>
            <consortium name="Pathogen Informatics"/>
        </authorList>
    </citation>
    <scope>NUCLEOTIDE SEQUENCE [LARGE SCALE GENOMIC DNA]</scope>
    <source>
        <strain evidence="1 2">NCTC12282</strain>
    </source>
</reference>
<accession>A0A484ZN39</accession>
<protein>
    <submittedName>
        <fullName evidence="1">CRISPR-associated endonuclease Cas1, subtype I-F/YPEST</fullName>
    </submittedName>
</protein>
<organism evidence="1 2">
    <name type="scientific">Budvicia aquatica</name>
    <dbReference type="NCBI Taxonomy" id="82979"/>
    <lineage>
        <taxon>Bacteria</taxon>
        <taxon>Pseudomonadati</taxon>
        <taxon>Pseudomonadota</taxon>
        <taxon>Gammaproteobacteria</taxon>
        <taxon>Enterobacterales</taxon>
        <taxon>Budviciaceae</taxon>
        <taxon>Budvicia</taxon>
    </lineage>
</organism>
<gene>
    <name evidence="1" type="ORF">NCTC12282_03844</name>
</gene>